<dbReference type="EMBL" id="BHYM01000089">
    <property type="protein sequence ID" value="GCE44247.1"/>
    <property type="molecule type" value="Genomic_DNA"/>
</dbReference>
<comment type="caution">
    <text evidence="1">The sequence shown here is derived from an EMBL/GenBank/DDBJ whole genome shotgun (WGS) entry which is preliminary data.</text>
</comment>
<dbReference type="RefSeq" id="WP_192582124.1">
    <property type="nucleotide sequence ID" value="NZ_BHYM01000089.1"/>
</dbReference>
<keyword evidence="2" id="KW-1185">Reference proteome</keyword>
<proteinExistence type="predicted"/>
<protein>
    <submittedName>
        <fullName evidence="1">Uncharacterized protein</fullName>
    </submittedName>
</protein>
<dbReference type="AlphaFoldDB" id="A0A402CKX8"/>
<reference evidence="1 2" key="1">
    <citation type="submission" date="2018-11" db="EMBL/GenBank/DDBJ databases">
        <title>Microbial catabolism of amino acid.</title>
        <authorList>
            <person name="Hibi M."/>
            <person name="Ogawa J."/>
        </authorList>
    </citation>
    <scope>NUCLEOTIDE SEQUENCE [LARGE SCALE GENOMIC DNA]</scope>
    <source>
        <strain evidence="1 2">C31-06</strain>
    </source>
</reference>
<gene>
    <name evidence="1" type="ORF">Rhow_008545</name>
</gene>
<evidence type="ECO:0000313" key="2">
    <source>
        <dbReference type="Proteomes" id="UP000287519"/>
    </source>
</evidence>
<name>A0A402CKX8_RHOWR</name>
<sequence>MTLRVVSEVSPVLAEGVVPLAAVAIDLMESLSTRERSAGARVLQELLDDLR</sequence>
<accession>A0A402CKX8</accession>
<evidence type="ECO:0000313" key="1">
    <source>
        <dbReference type="EMBL" id="GCE44247.1"/>
    </source>
</evidence>
<organism evidence="1 2">
    <name type="scientific">Rhodococcus wratislaviensis</name>
    <name type="common">Tsukamurella wratislaviensis</name>
    <dbReference type="NCBI Taxonomy" id="44752"/>
    <lineage>
        <taxon>Bacteria</taxon>
        <taxon>Bacillati</taxon>
        <taxon>Actinomycetota</taxon>
        <taxon>Actinomycetes</taxon>
        <taxon>Mycobacteriales</taxon>
        <taxon>Nocardiaceae</taxon>
        <taxon>Rhodococcus</taxon>
    </lineage>
</organism>
<dbReference type="Proteomes" id="UP000287519">
    <property type="component" value="Unassembled WGS sequence"/>
</dbReference>